<comment type="subcellular location">
    <subcellularLocation>
        <location evidence="2">Cell membrane</location>
        <topology evidence="2">Multi-pass membrane protein</topology>
    </subcellularLocation>
</comment>
<evidence type="ECO:0000256" key="1">
    <source>
        <dbReference type="ARBA" id="ARBA00000085"/>
    </source>
</evidence>
<gene>
    <name evidence="18" type="ORF">ATY39_07285</name>
</gene>
<dbReference type="CDD" id="cd00082">
    <property type="entry name" value="HisKA"/>
    <property type="match status" value="1"/>
</dbReference>
<keyword evidence="5" id="KW-1003">Cell membrane</keyword>
<keyword evidence="13" id="KW-0902">Two-component regulatory system</keyword>
<dbReference type="PROSITE" id="PS50109">
    <property type="entry name" value="HIS_KIN"/>
    <property type="match status" value="1"/>
</dbReference>
<evidence type="ECO:0000256" key="10">
    <source>
        <dbReference type="ARBA" id="ARBA00022777"/>
    </source>
</evidence>
<dbReference type="PROSITE" id="PS50885">
    <property type="entry name" value="HAMP"/>
    <property type="match status" value="1"/>
</dbReference>
<proteinExistence type="predicted"/>
<dbReference type="Pfam" id="PF00512">
    <property type="entry name" value="HisKA"/>
    <property type="match status" value="1"/>
</dbReference>
<evidence type="ECO:0000259" key="17">
    <source>
        <dbReference type="PROSITE" id="PS50885"/>
    </source>
</evidence>
<dbReference type="Gene3D" id="3.30.565.10">
    <property type="entry name" value="Histidine kinase-like ATPase, C-terminal domain"/>
    <property type="match status" value="1"/>
</dbReference>
<evidence type="ECO:0000313" key="19">
    <source>
        <dbReference type="Proteomes" id="UP000076021"/>
    </source>
</evidence>
<keyword evidence="10" id="KW-0418">Kinase</keyword>
<dbReference type="InterPro" id="IPR036097">
    <property type="entry name" value="HisK_dim/P_sf"/>
</dbReference>
<dbReference type="Pfam" id="PF02518">
    <property type="entry name" value="HATPase_c"/>
    <property type="match status" value="1"/>
</dbReference>
<dbReference type="SMART" id="SM00388">
    <property type="entry name" value="HisKA"/>
    <property type="match status" value="1"/>
</dbReference>
<feature type="domain" description="HAMP" evidence="17">
    <location>
        <begin position="193"/>
        <end position="247"/>
    </location>
</feature>
<organism evidence="18 19">
    <name type="scientific">Rummeliibacillus stabekisii</name>
    <dbReference type="NCBI Taxonomy" id="241244"/>
    <lineage>
        <taxon>Bacteria</taxon>
        <taxon>Bacillati</taxon>
        <taxon>Bacillota</taxon>
        <taxon>Bacilli</taxon>
        <taxon>Bacillales</taxon>
        <taxon>Caryophanaceae</taxon>
        <taxon>Rummeliibacillus</taxon>
    </lineage>
</organism>
<dbReference type="InterPro" id="IPR003594">
    <property type="entry name" value="HATPase_dom"/>
</dbReference>
<dbReference type="EC" id="2.7.13.3" evidence="3"/>
<keyword evidence="12 15" id="KW-1133">Transmembrane helix</keyword>
<dbReference type="InterPro" id="IPR003661">
    <property type="entry name" value="HisK_dim/P_dom"/>
</dbReference>
<evidence type="ECO:0000256" key="15">
    <source>
        <dbReference type="SAM" id="Phobius"/>
    </source>
</evidence>
<dbReference type="KEGG" id="rst:ATY39_07285"/>
<evidence type="ECO:0000256" key="9">
    <source>
        <dbReference type="ARBA" id="ARBA00022741"/>
    </source>
</evidence>
<dbReference type="SMART" id="SM00304">
    <property type="entry name" value="HAMP"/>
    <property type="match status" value="1"/>
</dbReference>
<dbReference type="Pfam" id="PF00672">
    <property type="entry name" value="HAMP"/>
    <property type="match status" value="1"/>
</dbReference>
<dbReference type="Pfam" id="PF18719">
    <property type="entry name" value="ArlS_N"/>
    <property type="match status" value="1"/>
</dbReference>
<evidence type="ECO:0000256" key="8">
    <source>
        <dbReference type="ARBA" id="ARBA00022692"/>
    </source>
</evidence>
<dbReference type="FunFam" id="3.30.565.10:FF:000006">
    <property type="entry name" value="Sensor histidine kinase WalK"/>
    <property type="match status" value="1"/>
</dbReference>
<evidence type="ECO:0000256" key="4">
    <source>
        <dbReference type="ARBA" id="ARBA00015735"/>
    </source>
</evidence>
<evidence type="ECO:0000256" key="11">
    <source>
        <dbReference type="ARBA" id="ARBA00022840"/>
    </source>
</evidence>
<keyword evidence="6" id="KW-0597">Phosphoprotein</keyword>
<evidence type="ECO:0000256" key="13">
    <source>
        <dbReference type="ARBA" id="ARBA00023012"/>
    </source>
</evidence>
<evidence type="ECO:0000256" key="5">
    <source>
        <dbReference type="ARBA" id="ARBA00022475"/>
    </source>
</evidence>
<reference evidence="19" key="2">
    <citation type="submission" date="2016-03" db="EMBL/GenBank/DDBJ databases">
        <authorList>
            <person name="Ploux O."/>
        </authorList>
    </citation>
    <scope>NUCLEOTIDE SEQUENCE [LARGE SCALE GENOMIC DNA]</scope>
    <source>
        <strain evidence="19">PP9</strain>
    </source>
</reference>
<sequence length="472" mass="54079">MNRKILFSFRRSSLKTKWALTSAVVIFISFAIICSVLYWSMHTWLLSQEHQSVNRTMDDLQVFFESQGSGMTIDEIRSNRGLMNSIIDKNQTVRILNKDGIEILRINDTINQIPEIKKQVPSQGYIVEKEKLEGIDCFVATSKLQMSPFLGYIQLTHPLDSFHSLMNYLLMAMCILGLGALIISFYIGHFLANFLLRPLHELRLEMLNVAEEGFGTPILMEYSYEDEIGDLLQVYRKMMAELEQTFLLQQQFVQDASHELRTPIQVVEGHLSLIKRWGKDDPAILQESLETSLTEIKRMKDLVEEMLELARGEGVAQDSHCNVEETIREIVEEQLHLYPSVKIEIVKNHFTNVYAAISQRALGQIVRNLLQNAIRYSNQDDKIFVCLTIEGKNCKIEVEDHGIGIAESDLPYIFERFYRVDQARSREEGGTGLGLSIVHMLVNKYGGKIFVSSKLGEGTKFQITFPLENNQI</sequence>
<evidence type="ECO:0000256" key="3">
    <source>
        <dbReference type="ARBA" id="ARBA00012438"/>
    </source>
</evidence>
<evidence type="ECO:0000256" key="2">
    <source>
        <dbReference type="ARBA" id="ARBA00004651"/>
    </source>
</evidence>
<keyword evidence="14 15" id="KW-0472">Membrane</keyword>
<dbReference type="InterPro" id="IPR041610">
    <property type="entry name" value="ArlS_N"/>
</dbReference>
<feature type="transmembrane region" description="Helical" evidence="15">
    <location>
        <begin position="168"/>
        <end position="196"/>
    </location>
</feature>
<dbReference type="EMBL" id="CP014806">
    <property type="protein sequence ID" value="AMW99284.1"/>
    <property type="molecule type" value="Genomic_DNA"/>
</dbReference>
<dbReference type="Gene3D" id="1.10.287.130">
    <property type="match status" value="1"/>
</dbReference>
<dbReference type="OrthoDB" id="9786919at2"/>
<dbReference type="AlphaFoldDB" id="A0A143HC26"/>
<comment type="catalytic activity">
    <reaction evidence="1">
        <text>ATP + protein L-histidine = ADP + protein N-phospho-L-histidine.</text>
        <dbReference type="EC" id="2.7.13.3"/>
    </reaction>
</comment>
<evidence type="ECO:0000259" key="16">
    <source>
        <dbReference type="PROSITE" id="PS50109"/>
    </source>
</evidence>
<evidence type="ECO:0000256" key="7">
    <source>
        <dbReference type="ARBA" id="ARBA00022679"/>
    </source>
</evidence>
<dbReference type="InterPro" id="IPR003660">
    <property type="entry name" value="HAMP_dom"/>
</dbReference>
<keyword evidence="19" id="KW-1185">Reference proteome</keyword>
<dbReference type="GO" id="GO:0005886">
    <property type="term" value="C:plasma membrane"/>
    <property type="evidence" value="ECO:0007669"/>
    <property type="project" value="UniProtKB-SubCell"/>
</dbReference>
<dbReference type="SUPFAM" id="SSF47384">
    <property type="entry name" value="Homodimeric domain of signal transducing histidine kinase"/>
    <property type="match status" value="1"/>
</dbReference>
<evidence type="ECO:0000256" key="6">
    <source>
        <dbReference type="ARBA" id="ARBA00022553"/>
    </source>
</evidence>
<dbReference type="CDD" id="cd00075">
    <property type="entry name" value="HATPase"/>
    <property type="match status" value="1"/>
</dbReference>
<feature type="transmembrane region" description="Helical" evidence="15">
    <location>
        <begin position="20"/>
        <end position="41"/>
    </location>
</feature>
<dbReference type="STRING" id="241244.ATY39_07285"/>
<reference evidence="18 19" key="1">
    <citation type="journal article" date="2016" name="Genome Announc.">
        <title>Whole-Genome Sequence of Rummeliibacillus stabekisii Strain PP9 Isolated from Antarctic Soil.</title>
        <authorList>
            <person name="da Mota F.F."/>
            <person name="Vollu R.E."/>
            <person name="Jurelevicius D."/>
            <person name="Seldin L."/>
        </authorList>
    </citation>
    <scope>NUCLEOTIDE SEQUENCE [LARGE SCALE GENOMIC DNA]</scope>
    <source>
        <strain evidence="18 19">PP9</strain>
    </source>
</reference>
<protein>
    <recommendedName>
        <fullName evidence="4">Signal transduction histidine-protein kinase ArlS</fullName>
        <ecNumber evidence="3">2.7.13.3</ecNumber>
    </recommendedName>
</protein>
<dbReference type="InterPro" id="IPR050398">
    <property type="entry name" value="HssS/ArlS-like"/>
</dbReference>
<keyword evidence="9" id="KW-0547">Nucleotide-binding</keyword>
<name>A0A143HC26_9BACL</name>
<dbReference type="Gene3D" id="6.10.340.10">
    <property type="match status" value="1"/>
</dbReference>
<dbReference type="PANTHER" id="PTHR45528">
    <property type="entry name" value="SENSOR HISTIDINE KINASE CPXA"/>
    <property type="match status" value="1"/>
</dbReference>
<dbReference type="PANTHER" id="PTHR45528:SF12">
    <property type="entry name" value="SENSOR HISTIDINE KINASE ARSS"/>
    <property type="match status" value="1"/>
</dbReference>
<dbReference type="SMART" id="SM00387">
    <property type="entry name" value="HATPase_c"/>
    <property type="match status" value="1"/>
</dbReference>
<accession>A0A143HC26</accession>
<dbReference type="InterPro" id="IPR005467">
    <property type="entry name" value="His_kinase_dom"/>
</dbReference>
<dbReference type="PRINTS" id="PR00344">
    <property type="entry name" value="BCTRLSENSOR"/>
</dbReference>
<dbReference type="Proteomes" id="UP000076021">
    <property type="component" value="Chromosome"/>
</dbReference>
<keyword evidence="7" id="KW-0808">Transferase</keyword>
<keyword evidence="11" id="KW-0067">ATP-binding</keyword>
<keyword evidence="8 15" id="KW-0812">Transmembrane</keyword>
<dbReference type="SUPFAM" id="SSF55874">
    <property type="entry name" value="ATPase domain of HSP90 chaperone/DNA topoisomerase II/histidine kinase"/>
    <property type="match status" value="1"/>
</dbReference>
<dbReference type="InterPro" id="IPR036890">
    <property type="entry name" value="HATPase_C_sf"/>
</dbReference>
<evidence type="ECO:0000313" key="18">
    <source>
        <dbReference type="EMBL" id="AMW99284.1"/>
    </source>
</evidence>
<dbReference type="RefSeq" id="WP_066787905.1">
    <property type="nucleotide sequence ID" value="NZ_CP014806.1"/>
</dbReference>
<dbReference type="GO" id="GO:0005524">
    <property type="term" value="F:ATP binding"/>
    <property type="evidence" value="ECO:0007669"/>
    <property type="project" value="UniProtKB-KW"/>
</dbReference>
<dbReference type="InterPro" id="IPR004358">
    <property type="entry name" value="Sig_transdc_His_kin-like_C"/>
</dbReference>
<evidence type="ECO:0000256" key="14">
    <source>
        <dbReference type="ARBA" id="ARBA00023136"/>
    </source>
</evidence>
<feature type="domain" description="Histidine kinase" evidence="16">
    <location>
        <begin position="255"/>
        <end position="469"/>
    </location>
</feature>
<dbReference type="FunFam" id="1.10.287.130:FF:000001">
    <property type="entry name" value="Two-component sensor histidine kinase"/>
    <property type="match status" value="1"/>
</dbReference>
<evidence type="ECO:0000256" key="12">
    <source>
        <dbReference type="ARBA" id="ARBA00022989"/>
    </source>
</evidence>
<dbReference type="GO" id="GO:0000155">
    <property type="term" value="F:phosphorelay sensor kinase activity"/>
    <property type="evidence" value="ECO:0007669"/>
    <property type="project" value="InterPro"/>
</dbReference>